<evidence type="ECO:0000313" key="2">
    <source>
        <dbReference type="Proteomes" id="UP001295684"/>
    </source>
</evidence>
<keyword evidence="2" id="KW-1185">Reference proteome</keyword>
<gene>
    <name evidence="1" type="ORF">ECRASSUSDP1_LOCUS20908</name>
</gene>
<reference evidence="1" key="1">
    <citation type="submission" date="2023-07" db="EMBL/GenBank/DDBJ databases">
        <authorList>
            <consortium name="AG Swart"/>
            <person name="Singh M."/>
            <person name="Singh A."/>
            <person name="Seah K."/>
            <person name="Emmerich C."/>
        </authorList>
    </citation>
    <scope>NUCLEOTIDE SEQUENCE</scope>
    <source>
        <strain evidence="1">DP1</strain>
    </source>
</reference>
<dbReference type="Proteomes" id="UP001295684">
    <property type="component" value="Unassembled WGS sequence"/>
</dbReference>
<dbReference type="AlphaFoldDB" id="A0AAD1XUB9"/>
<sequence length="247" mass="28601">MEAKAKIKETEALLLKRDLNFQEIIYRNSLRDLKCCHILEMQELVWDVGSDTEHASNFLIKKLQPLGLSIIKMLTLKQHSSSKCFKKIMKSSFIKKICELTVVLDKDRSKAFACNFRSIMKLIPTVKDKFVLYHCNISKNHFRKLIQAGRHILNIVFINCEISMMELELSDSLHYSTKSIILEFWKDPLSSESCEQSIKDLLKAMAKTDLNKALEILKINSSTPLQDPTEYAQELGFHKLSINYQQI</sequence>
<name>A0AAD1XUB9_EUPCR</name>
<organism evidence="1 2">
    <name type="scientific">Euplotes crassus</name>
    <dbReference type="NCBI Taxonomy" id="5936"/>
    <lineage>
        <taxon>Eukaryota</taxon>
        <taxon>Sar</taxon>
        <taxon>Alveolata</taxon>
        <taxon>Ciliophora</taxon>
        <taxon>Intramacronucleata</taxon>
        <taxon>Spirotrichea</taxon>
        <taxon>Hypotrichia</taxon>
        <taxon>Euplotida</taxon>
        <taxon>Euplotidae</taxon>
        <taxon>Moneuplotes</taxon>
    </lineage>
</organism>
<accession>A0AAD1XUB9</accession>
<comment type="caution">
    <text evidence="1">The sequence shown here is derived from an EMBL/GenBank/DDBJ whole genome shotgun (WGS) entry which is preliminary data.</text>
</comment>
<dbReference type="EMBL" id="CAMPGE010021347">
    <property type="protein sequence ID" value="CAI2379498.1"/>
    <property type="molecule type" value="Genomic_DNA"/>
</dbReference>
<protein>
    <submittedName>
        <fullName evidence="1">Uncharacterized protein</fullName>
    </submittedName>
</protein>
<proteinExistence type="predicted"/>
<evidence type="ECO:0000313" key="1">
    <source>
        <dbReference type="EMBL" id="CAI2379498.1"/>
    </source>
</evidence>